<dbReference type="GeneID" id="91149109"/>
<gene>
    <name evidence="1" type="ORF">ABID08_000725</name>
</gene>
<comment type="caution">
    <text evidence="1">The sequence shown here is derived from an EMBL/GenBank/DDBJ whole genome shotgun (WGS) entry which is preliminary data.</text>
</comment>
<dbReference type="EMBL" id="JBEPMY010000001">
    <property type="protein sequence ID" value="MET3753386.1"/>
    <property type="molecule type" value="Genomic_DNA"/>
</dbReference>
<accession>A0ABV2MAF9</accession>
<keyword evidence="2" id="KW-1185">Reference proteome</keyword>
<evidence type="ECO:0000313" key="1">
    <source>
        <dbReference type="EMBL" id="MET3753386.1"/>
    </source>
</evidence>
<name>A0ABV2MAF9_9HYPH</name>
<reference evidence="1 2" key="1">
    <citation type="submission" date="2024-06" db="EMBL/GenBank/DDBJ databases">
        <title>Genomic Encyclopedia of Type Strains, Phase IV (KMG-IV): sequencing the most valuable type-strain genomes for metagenomic binning, comparative biology and taxonomic classification.</title>
        <authorList>
            <person name="Goeker M."/>
        </authorList>
    </citation>
    <scope>NUCLEOTIDE SEQUENCE [LARGE SCALE GENOMIC DNA]</scope>
    <source>
        <strain evidence="1 2">DSM 29288</strain>
    </source>
</reference>
<evidence type="ECO:0000313" key="2">
    <source>
        <dbReference type="Proteomes" id="UP001549077"/>
    </source>
</evidence>
<protein>
    <submittedName>
        <fullName evidence="1">Uncharacterized protein</fullName>
    </submittedName>
</protein>
<sequence length="828" mass="85379">MPAPTAAIAWRDFVTDGVPSSGNHNPDKLEIRSWGLWLESFISAIGANSGSVFTTRAALFADLAHAANSMAWVIGDTTVAYNGIYRKSGASGTGSWTRVADLPYSFITALDVGAGTPNAIQATTTVPVSESALIVMNIFEANTGSPVTVSFNGGSTLTVKSNSGNDISAGGLTANMRVLGVISGTEFRLVSDQVSAAIVAAAEAAAASAASSASTATSAAATAVAAAASITNIPIVFKVFGDLTADTVLSYSGSFPVVAGSTVVQVSSKGWSYIVAASGASDYHIITAGGVKLYALPFNGYVNIEQFIQAGYVNSTTNVLAAFTAAIATAHRVKGDPEHIYGINGKITLAASTWLEDISAKQLAPHATTSVVTIGSAAVSNVTLKRVKVDRNGDGTGGSLGGAAGISISGGSGHYLEDVEVFGSDIGTGIVVSSATDFQIVRPHVHDILYVSASLPSDDQAQGLWLSSCSDFSVIEPKIHHIGGIVGGSFRRAFGRMMPIGLGCSYFRVIGGELYDGDVGIDLTGSKGNVNFALMGVTVRDVETWGIKLANYNRFGEVIGCNVHRAGSAGFVGSGPTVDVDPDTPVPDSLPRHVTFTSCGAWDTGNGNTGRGTSQPAGFLITPGAAPSYQDFPRGYRMIGCTAYDNQTTKTQYHGFRCETTFGGAPLNEVINCKSGGYAAGGQHVALFPYPACRAYNSAAVSIPNNSSTIVSFNAEDFDGSAMHSLVSNTDAIFVQEPGWYRVEGQATFAQNGTGLRSAIVSFGGINLTRIADAQGGSSANDTTVRVSGMVYVSDVTGSFKLSLYQNSGGALNASNVQLSVTRSMPNN</sequence>
<dbReference type="RefSeq" id="WP_168302370.1">
    <property type="nucleotide sequence ID" value="NZ_CP071604.1"/>
</dbReference>
<dbReference type="Proteomes" id="UP001549077">
    <property type="component" value="Unassembled WGS sequence"/>
</dbReference>
<proteinExistence type="predicted"/>
<organism evidence="1 2">
    <name type="scientific">Rhizobium binae</name>
    <dbReference type="NCBI Taxonomy" id="1138190"/>
    <lineage>
        <taxon>Bacteria</taxon>
        <taxon>Pseudomonadati</taxon>
        <taxon>Pseudomonadota</taxon>
        <taxon>Alphaproteobacteria</taxon>
        <taxon>Hyphomicrobiales</taxon>
        <taxon>Rhizobiaceae</taxon>
        <taxon>Rhizobium/Agrobacterium group</taxon>
        <taxon>Rhizobium</taxon>
    </lineage>
</organism>